<dbReference type="InterPro" id="IPR026579">
    <property type="entry name" value="FtsQ"/>
</dbReference>
<proteinExistence type="inferred from homology"/>
<keyword evidence="12" id="KW-1185">Reference proteome</keyword>
<dbReference type="Pfam" id="PF03799">
    <property type="entry name" value="FtsQ_DivIB_C"/>
    <property type="match status" value="1"/>
</dbReference>
<dbReference type="AlphaFoldDB" id="A0A6M4H439"/>
<keyword evidence="2 9" id="KW-1003">Cell membrane</keyword>
<comment type="similarity">
    <text evidence="9">Belongs to the FtsQ/DivIB family. FtsQ subfamily.</text>
</comment>
<reference evidence="11 12" key="1">
    <citation type="submission" date="2020-04" db="EMBL/GenBank/DDBJ databases">
        <title>Usitatibacter rugosus gen. nov., sp. nov. and Usitatibacter palustris sp. nov., novel members of Usitatibacteraceae fam. nov. within the order Nitrosomonadales isolated from soil.</title>
        <authorList>
            <person name="Huber K.J."/>
            <person name="Neumann-Schaal M."/>
            <person name="Geppert A."/>
            <person name="Luckner M."/>
            <person name="Wanner G."/>
            <person name="Overmann J."/>
        </authorList>
    </citation>
    <scope>NUCLEOTIDE SEQUENCE [LARGE SCALE GENOMIC DNA]</scope>
    <source>
        <strain evidence="11 12">Swamp67</strain>
    </source>
</reference>
<dbReference type="PANTHER" id="PTHR35851:SF1">
    <property type="entry name" value="CELL DIVISION PROTEIN FTSQ"/>
    <property type="match status" value="1"/>
</dbReference>
<evidence type="ECO:0000256" key="2">
    <source>
        <dbReference type="ARBA" id="ARBA00022475"/>
    </source>
</evidence>
<evidence type="ECO:0000256" key="3">
    <source>
        <dbReference type="ARBA" id="ARBA00022519"/>
    </source>
</evidence>
<evidence type="ECO:0000256" key="7">
    <source>
        <dbReference type="ARBA" id="ARBA00023136"/>
    </source>
</evidence>
<evidence type="ECO:0000256" key="8">
    <source>
        <dbReference type="ARBA" id="ARBA00023306"/>
    </source>
</evidence>
<dbReference type="GO" id="GO:0032153">
    <property type="term" value="C:cell division site"/>
    <property type="evidence" value="ECO:0007669"/>
    <property type="project" value="UniProtKB-UniRule"/>
</dbReference>
<dbReference type="InParanoid" id="A0A6M4H439"/>
<dbReference type="KEGG" id="upl:DSM104440_00648"/>
<comment type="subunit">
    <text evidence="9">Part of a complex composed of FtsB, FtsL and FtsQ.</text>
</comment>
<feature type="domain" description="POTRA" evidence="10">
    <location>
        <begin position="31"/>
        <end position="100"/>
    </location>
</feature>
<dbReference type="InterPro" id="IPR045335">
    <property type="entry name" value="FtsQ_C_sf"/>
</dbReference>
<keyword evidence="8 9" id="KW-0131">Cell cycle</keyword>
<dbReference type="GO" id="GO:0043093">
    <property type="term" value="P:FtsZ-dependent cytokinesis"/>
    <property type="evidence" value="ECO:0007669"/>
    <property type="project" value="UniProtKB-UniRule"/>
</dbReference>
<comment type="subcellular location">
    <subcellularLocation>
        <location evidence="9">Cell inner membrane</location>
        <topology evidence="9">Single-pass type II membrane protein</topology>
    </subcellularLocation>
    <subcellularLocation>
        <location evidence="1">Membrane</location>
    </subcellularLocation>
    <text evidence="9">Localizes to the division septum.</text>
</comment>
<dbReference type="RefSeq" id="WP_171160596.1">
    <property type="nucleotide sequence ID" value="NZ_CP053073.1"/>
</dbReference>
<dbReference type="PANTHER" id="PTHR35851">
    <property type="entry name" value="CELL DIVISION PROTEIN FTSQ"/>
    <property type="match status" value="1"/>
</dbReference>
<evidence type="ECO:0000256" key="6">
    <source>
        <dbReference type="ARBA" id="ARBA00022989"/>
    </source>
</evidence>
<gene>
    <name evidence="9 11" type="primary">ftsQ</name>
    <name evidence="11" type="ORF">DSM104440_00648</name>
</gene>
<keyword evidence="4 9" id="KW-0132">Cell division</keyword>
<evidence type="ECO:0000256" key="5">
    <source>
        <dbReference type="ARBA" id="ARBA00022692"/>
    </source>
</evidence>
<organism evidence="11 12">
    <name type="scientific">Usitatibacter palustris</name>
    <dbReference type="NCBI Taxonomy" id="2732487"/>
    <lineage>
        <taxon>Bacteria</taxon>
        <taxon>Pseudomonadati</taxon>
        <taxon>Pseudomonadota</taxon>
        <taxon>Betaproteobacteria</taxon>
        <taxon>Nitrosomonadales</taxon>
        <taxon>Usitatibacteraceae</taxon>
        <taxon>Usitatibacter</taxon>
    </lineage>
</organism>
<evidence type="ECO:0000256" key="1">
    <source>
        <dbReference type="ARBA" id="ARBA00004370"/>
    </source>
</evidence>
<dbReference type="InterPro" id="IPR013685">
    <property type="entry name" value="POTRA_FtsQ_type"/>
</dbReference>
<dbReference type="GO" id="GO:0005886">
    <property type="term" value="C:plasma membrane"/>
    <property type="evidence" value="ECO:0007669"/>
    <property type="project" value="UniProtKB-SubCell"/>
</dbReference>
<evidence type="ECO:0000256" key="9">
    <source>
        <dbReference type="HAMAP-Rule" id="MF_00911"/>
    </source>
</evidence>
<dbReference type="Proteomes" id="UP000503096">
    <property type="component" value="Chromosome"/>
</dbReference>
<dbReference type="EMBL" id="CP053073">
    <property type="protein sequence ID" value="QJR13858.1"/>
    <property type="molecule type" value="Genomic_DNA"/>
</dbReference>
<dbReference type="InterPro" id="IPR034746">
    <property type="entry name" value="POTRA"/>
</dbReference>
<keyword evidence="3 9" id="KW-0997">Cell inner membrane</keyword>
<keyword evidence="7 9" id="KW-0472">Membrane</keyword>
<dbReference type="Gene3D" id="3.40.50.11690">
    <property type="entry name" value="Cell division protein FtsQ/DivIB"/>
    <property type="match status" value="1"/>
</dbReference>
<dbReference type="PROSITE" id="PS51779">
    <property type="entry name" value="POTRA"/>
    <property type="match status" value="1"/>
</dbReference>
<dbReference type="Pfam" id="PF08478">
    <property type="entry name" value="POTRA_1"/>
    <property type="match status" value="1"/>
</dbReference>
<name>A0A6M4H439_9PROT</name>
<accession>A0A6M4H439</accession>
<dbReference type="GO" id="GO:0090529">
    <property type="term" value="P:cell septum assembly"/>
    <property type="evidence" value="ECO:0007669"/>
    <property type="project" value="InterPro"/>
</dbReference>
<evidence type="ECO:0000313" key="12">
    <source>
        <dbReference type="Proteomes" id="UP000503096"/>
    </source>
</evidence>
<keyword evidence="6 9" id="KW-1133">Transmembrane helix</keyword>
<evidence type="ECO:0000256" key="4">
    <source>
        <dbReference type="ARBA" id="ARBA00022618"/>
    </source>
</evidence>
<keyword evidence="5 9" id="KW-0812">Transmembrane</keyword>
<dbReference type="HAMAP" id="MF_00911">
    <property type="entry name" value="FtsQ_subfam"/>
    <property type="match status" value="1"/>
</dbReference>
<evidence type="ECO:0000313" key="11">
    <source>
        <dbReference type="EMBL" id="QJR13858.1"/>
    </source>
</evidence>
<dbReference type="Gene3D" id="3.10.20.310">
    <property type="entry name" value="membrane protein fhac"/>
    <property type="match status" value="1"/>
</dbReference>
<dbReference type="InterPro" id="IPR005548">
    <property type="entry name" value="Cell_div_FtsQ/DivIB_C"/>
</dbReference>
<evidence type="ECO:0000259" key="10">
    <source>
        <dbReference type="PROSITE" id="PS51779"/>
    </source>
</evidence>
<sequence>MNLLARVVLGTVAVAGLAGAAWYGYDATAKQPIGVVQFTGETARIDRADLDRLAESVRGMPAGAATLAAVREAARRMPWVRDATVRRRFPDAVEVTIEAHVPLARWTEGMLVSTQGEVFQGDTKDELPIFSGPEGSALEMAREYPAIRKALEPVGIKLTELKRSPRGAWQAVLASGLVLELGRTDMVARLERFATAWPRVAAQEPAARYADLRYPNGFALRRTKS</sequence>
<dbReference type="FunCoup" id="A0A6M4H439">
    <property type="interactions" value="92"/>
</dbReference>
<protein>
    <recommendedName>
        <fullName evidence="9">Cell division protein FtsQ</fullName>
    </recommendedName>
</protein>
<comment type="function">
    <text evidence="9">Essential cell division protein. May link together the upstream cell division proteins, which are predominantly cytoplasmic, with the downstream cell division proteins, which are predominantly periplasmic. May control correct divisome assembly.</text>
</comment>